<gene>
    <name evidence="3" type="ORF">AVDCRST_MAG50-3082</name>
</gene>
<keyword evidence="2" id="KW-0812">Transmembrane</keyword>
<dbReference type="AlphaFoldDB" id="A0A6J4IZ67"/>
<evidence type="ECO:0000256" key="2">
    <source>
        <dbReference type="SAM" id="Phobius"/>
    </source>
</evidence>
<evidence type="ECO:0000256" key="1">
    <source>
        <dbReference type="SAM" id="MobiDB-lite"/>
    </source>
</evidence>
<protein>
    <submittedName>
        <fullName evidence="3">Uncharacterized protein</fullName>
    </submittedName>
</protein>
<dbReference type="EMBL" id="CADCTF010000146">
    <property type="protein sequence ID" value="CAA9264960.1"/>
    <property type="molecule type" value="Genomic_DNA"/>
</dbReference>
<accession>A0A6J4IZ67</accession>
<proteinExistence type="predicted"/>
<feature type="transmembrane region" description="Helical" evidence="2">
    <location>
        <begin position="41"/>
        <end position="62"/>
    </location>
</feature>
<sequence>MRSSFEPSDLEPIDLGPPSDAGPRRVGAGSTGGGAPDPYRIALAVAAAIGALALVVTAWAGVRVAEAQEAQACVDRVQTSRMFGGVGSGAPRTGPDSAEAVLRRQLEACGVELAPSGAPARS</sequence>
<organism evidence="3">
    <name type="scientific">uncultured Acidimicrobiales bacterium</name>
    <dbReference type="NCBI Taxonomy" id="310071"/>
    <lineage>
        <taxon>Bacteria</taxon>
        <taxon>Bacillati</taxon>
        <taxon>Actinomycetota</taxon>
        <taxon>Acidimicrobiia</taxon>
        <taxon>Acidimicrobiales</taxon>
        <taxon>environmental samples</taxon>
    </lineage>
</organism>
<name>A0A6J4IZ67_9ACTN</name>
<evidence type="ECO:0000313" key="3">
    <source>
        <dbReference type="EMBL" id="CAA9264960.1"/>
    </source>
</evidence>
<keyword evidence="2" id="KW-0472">Membrane</keyword>
<keyword evidence="2" id="KW-1133">Transmembrane helix</keyword>
<reference evidence="3" key="1">
    <citation type="submission" date="2020-02" db="EMBL/GenBank/DDBJ databases">
        <authorList>
            <person name="Meier V. D."/>
        </authorList>
    </citation>
    <scope>NUCLEOTIDE SEQUENCE</scope>
    <source>
        <strain evidence="3">AVDCRST_MAG50</strain>
    </source>
</reference>
<feature type="region of interest" description="Disordered" evidence="1">
    <location>
        <begin position="1"/>
        <end position="34"/>
    </location>
</feature>